<evidence type="ECO:0000313" key="5">
    <source>
        <dbReference type="EMBL" id="CDS05485.1"/>
    </source>
</evidence>
<dbReference type="OrthoDB" id="338850at2759"/>
<keyword evidence="3" id="KW-0687">Ribonucleoprotein</keyword>
<evidence type="ECO:0000259" key="4">
    <source>
        <dbReference type="Pfam" id="PF01778"/>
    </source>
</evidence>
<dbReference type="Pfam" id="PF01778">
    <property type="entry name" value="Ribosomal_L28e"/>
    <property type="match status" value="1"/>
</dbReference>
<dbReference type="EMBL" id="LK023316">
    <property type="protein sequence ID" value="CDS05485.1"/>
    <property type="molecule type" value="Genomic_DNA"/>
</dbReference>
<name>A0A077WDN1_9FUNG</name>
<organism evidence="5">
    <name type="scientific">Lichtheimia ramosa</name>
    <dbReference type="NCBI Taxonomy" id="688394"/>
    <lineage>
        <taxon>Eukaryota</taxon>
        <taxon>Fungi</taxon>
        <taxon>Fungi incertae sedis</taxon>
        <taxon>Mucoromycota</taxon>
        <taxon>Mucoromycotina</taxon>
        <taxon>Mucoromycetes</taxon>
        <taxon>Mucorales</taxon>
        <taxon>Lichtheimiaceae</taxon>
        <taxon>Lichtheimia</taxon>
    </lineage>
</organism>
<dbReference type="FunFam" id="3.30.390.110:FF:000002">
    <property type="entry name" value="60S ribosomal protein L28"/>
    <property type="match status" value="1"/>
</dbReference>
<reference evidence="5" key="1">
    <citation type="journal article" date="2014" name="Genome Announc.">
        <title>De novo whole-genome sequence and genome annotation of Lichtheimia ramosa.</title>
        <authorList>
            <person name="Linde J."/>
            <person name="Schwartze V."/>
            <person name="Binder U."/>
            <person name="Lass-Florl C."/>
            <person name="Voigt K."/>
            <person name="Horn F."/>
        </authorList>
    </citation>
    <scope>NUCLEOTIDE SEQUENCE</scope>
    <source>
        <strain evidence="5">JMRC FSU:6197</strain>
    </source>
</reference>
<feature type="domain" description="Ribosomal eL28/Mak16" evidence="4">
    <location>
        <begin position="5"/>
        <end position="118"/>
    </location>
</feature>
<dbReference type="Gene3D" id="3.30.390.110">
    <property type="match status" value="1"/>
</dbReference>
<evidence type="ECO:0000256" key="1">
    <source>
        <dbReference type="ARBA" id="ARBA00007926"/>
    </source>
</evidence>
<accession>A0A077WDN1</accession>
<dbReference type="AlphaFoldDB" id="A0A077WDN1"/>
<evidence type="ECO:0000256" key="3">
    <source>
        <dbReference type="ARBA" id="ARBA00023274"/>
    </source>
</evidence>
<sequence>MSAELVWALVKNNNSFLVKRPNGVEFTAERGNLTNLNTFKYSGIANNKAVDIAPAARGVRVTLKKTKQAQKPAKSTHSYVIAKTRRASAKSVANLVARSGYRADLRKAALARTSAIISSQAPKKAPVARAVKGIRAEKKAAKISA</sequence>
<proteinExistence type="inferred from homology"/>
<dbReference type="InterPro" id="IPR002672">
    <property type="entry name" value="Ribosomal_eL28"/>
</dbReference>
<dbReference type="GO" id="GO:1990904">
    <property type="term" value="C:ribonucleoprotein complex"/>
    <property type="evidence" value="ECO:0007669"/>
    <property type="project" value="UniProtKB-KW"/>
</dbReference>
<keyword evidence="2" id="KW-0689">Ribosomal protein</keyword>
<dbReference type="GO" id="GO:0003735">
    <property type="term" value="F:structural constituent of ribosome"/>
    <property type="evidence" value="ECO:0007669"/>
    <property type="project" value="InterPro"/>
</dbReference>
<protein>
    <recommendedName>
        <fullName evidence="4">Ribosomal eL28/Mak16 domain-containing protein</fullName>
    </recommendedName>
</protein>
<dbReference type="GO" id="GO:0005840">
    <property type="term" value="C:ribosome"/>
    <property type="evidence" value="ECO:0007669"/>
    <property type="project" value="UniProtKB-KW"/>
</dbReference>
<gene>
    <name evidence="5" type="ORF">LRAMOSA08013</name>
</gene>
<dbReference type="PANTHER" id="PTHR10544">
    <property type="entry name" value="60S RIBOSOMAL PROTEIN L28"/>
    <property type="match status" value="1"/>
</dbReference>
<evidence type="ECO:0000256" key="2">
    <source>
        <dbReference type="ARBA" id="ARBA00022980"/>
    </source>
</evidence>
<dbReference type="GO" id="GO:0006412">
    <property type="term" value="P:translation"/>
    <property type="evidence" value="ECO:0007669"/>
    <property type="project" value="InterPro"/>
</dbReference>
<comment type="similarity">
    <text evidence="1">Belongs to the eukaryotic ribosomal protein eL28 family.</text>
</comment>
<dbReference type="InterPro" id="IPR029004">
    <property type="entry name" value="Ribosomal_eL28/Mak16"/>
</dbReference>